<keyword evidence="4" id="KW-1133">Transmembrane helix</keyword>
<reference evidence="5" key="1">
    <citation type="submission" date="2021-02" db="EMBL/GenBank/DDBJ databases">
        <authorList>
            <person name="Nowell W R."/>
        </authorList>
    </citation>
    <scope>NUCLEOTIDE SEQUENCE</scope>
</reference>
<evidence type="ECO:0000256" key="1">
    <source>
        <dbReference type="ARBA" id="ARBA00022737"/>
    </source>
</evidence>
<protein>
    <recommendedName>
        <fullName evidence="8">NHL repeat containing protein</fullName>
    </recommendedName>
</protein>
<dbReference type="Gene3D" id="2.40.10.500">
    <property type="match status" value="1"/>
</dbReference>
<dbReference type="Pfam" id="PF01436">
    <property type="entry name" value="NHL"/>
    <property type="match status" value="2"/>
</dbReference>
<evidence type="ECO:0000256" key="4">
    <source>
        <dbReference type="SAM" id="Phobius"/>
    </source>
</evidence>
<feature type="region of interest" description="Disordered" evidence="3">
    <location>
        <begin position="186"/>
        <end position="263"/>
    </location>
</feature>
<dbReference type="InterPro" id="IPR001258">
    <property type="entry name" value="NHL_repeat"/>
</dbReference>
<dbReference type="PANTHER" id="PTHR24104">
    <property type="entry name" value="E3 UBIQUITIN-PROTEIN LIGASE NHLRC1-RELATED"/>
    <property type="match status" value="1"/>
</dbReference>
<dbReference type="EMBL" id="CAJOBF010002657">
    <property type="protein sequence ID" value="CAF4048330.1"/>
    <property type="molecule type" value="Genomic_DNA"/>
</dbReference>
<dbReference type="InterPro" id="IPR011042">
    <property type="entry name" value="6-blade_b-propeller_TolB-like"/>
</dbReference>
<keyword evidence="1" id="KW-0677">Repeat</keyword>
<keyword evidence="4" id="KW-0812">Transmembrane</keyword>
<dbReference type="PROSITE" id="PS51125">
    <property type="entry name" value="NHL"/>
    <property type="match status" value="2"/>
</dbReference>
<evidence type="ECO:0000313" key="7">
    <source>
        <dbReference type="Proteomes" id="UP000663887"/>
    </source>
</evidence>
<feature type="repeat" description="NHL" evidence="2">
    <location>
        <begin position="532"/>
        <end position="571"/>
    </location>
</feature>
<comment type="caution">
    <text evidence="5">The sequence shown here is derived from an EMBL/GenBank/DDBJ whole genome shotgun (WGS) entry which is preliminary data.</text>
</comment>
<dbReference type="InterPro" id="IPR050952">
    <property type="entry name" value="TRIM-NHL_E3_ligases"/>
</dbReference>
<keyword evidence="4" id="KW-0472">Membrane</keyword>
<evidence type="ECO:0000256" key="3">
    <source>
        <dbReference type="SAM" id="MobiDB-lite"/>
    </source>
</evidence>
<dbReference type="GO" id="GO:0008270">
    <property type="term" value="F:zinc ion binding"/>
    <property type="evidence" value="ECO:0007669"/>
    <property type="project" value="UniProtKB-KW"/>
</dbReference>
<dbReference type="AlphaFoldDB" id="A0A816ZNP5"/>
<accession>A0A816ZNP5</accession>
<evidence type="ECO:0000313" key="6">
    <source>
        <dbReference type="EMBL" id="CAF4048330.1"/>
    </source>
</evidence>
<evidence type="ECO:0000313" key="5">
    <source>
        <dbReference type="EMBL" id="CAF2205235.1"/>
    </source>
</evidence>
<evidence type="ECO:0000256" key="2">
    <source>
        <dbReference type="PROSITE-ProRule" id="PRU00504"/>
    </source>
</evidence>
<name>A0A816ZNP5_9BILA</name>
<gene>
    <name evidence="6" type="ORF">UXM345_LOCUS19053</name>
    <name evidence="5" type="ORF">XDN619_LOCUS32998</name>
</gene>
<feature type="region of interest" description="Disordered" evidence="3">
    <location>
        <begin position="88"/>
        <end position="107"/>
    </location>
</feature>
<dbReference type="CDD" id="cd05819">
    <property type="entry name" value="NHL"/>
    <property type="match status" value="1"/>
</dbReference>
<dbReference type="SUPFAM" id="SSF63829">
    <property type="entry name" value="Calcium-dependent phosphotriesterase"/>
    <property type="match status" value="1"/>
</dbReference>
<organism evidence="5 7">
    <name type="scientific">Rotaria magnacalcarata</name>
    <dbReference type="NCBI Taxonomy" id="392030"/>
    <lineage>
        <taxon>Eukaryota</taxon>
        <taxon>Metazoa</taxon>
        <taxon>Spiralia</taxon>
        <taxon>Gnathifera</taxon>
        <taxon>Rotifera</taxon>
        <taxon>Eurotatoria</taxon>
        <taxon>Bdelloidea</taxon>
        <taxon>Philodinida</taxon>
        <taxon>Philodinidae</taxon>
        <taxon>Rotaria</taxon>
    </lineage>
</organism>
<dbReference type="EMBL" id="CAJNRG010016628">
    <property type="protein sequence ID" value="CAF2205235.1"/>
    <property type="molecule type" value="Genomic_DNA"/>
</dbReference>
<sequence length="572" mass="59341">MKRSKVIHFAPLPRPSTSRMAWYDETKEDAKQKRSALHQRCCGLVGSCIACCPCIIIAILACALGLGIGLGLYFSGVLNTKAATTTSTNQANSSTTTFSTSSTTTSTTSNTSITVALISTTTTVTTSTSTTSTSSTTTTTTITSTSATSTATSTTTSTTTTTSTATTTTATTTSIITTTTTTATSTTTTESTTSTTTSTSTTTPTTTTTSTTSTTSTTTTSTTSTTTATTSTTSTTSTTTTTSTTSTTTTTSTTSTTTTTSTTSTTTMQTFCNSWIWNNTAITVAGNGSSGTGANQLNQPWNIFIDQATSDIYIADSLNNRVVKWLPNATSGIVIAGTGNASPASSDLNTPRDVFADSTGNIYVADSGNQRVQFFRNGSTVGTTVSTSWGCGNLFGVYVYNSKIYGCDITKSVIWANGTGVAGIQIAGSASNQLNQPQGFTIDTLYNKSTLYVANSMQHTVVQFFAGSSTGTIVAGINGVQSSASNGLNFPVAVKLDSLANVFIVDNNNHRIQLYCRYPFVNTTGRTIAGTGVLGTSATQLYYPAGVALDSSMNLYVADTSNHRVQKFMRIA</sequence>
<dbReference type="Proteomes" id="UP000663842">
    <property type="component" value="Unassembled WGS sequence"/>
</dbReference>
<dbReference type="PANTHER" id="PTHR24104:SF25">
    <property type="entry name" value="PROTEIN LIN-41"/>
    <property type="match status" value="1"/>
</dbReference>
<proteinExistence type="predicted"/>
<feature type="repeat" description="NHL" evidence="2">
    <location>
        <begin position="347"/>
        <end position="378"/>
    </location>
</feature>
<dbReference type="Proteomes" id="UP000663887">
    <property type="component" value="Unassembled WGS sequence"/>
</dbReference>
<feature type="transmembrane region" description="Helical" evidence="4">
    <location>
        <begin position="41"/>
        <end position="74"/>
    </location>
</feature>
<dbReference type="Gene3D" id="2.120.10.30">
    <property type="entry name" value="TolB, C-terminal domain"/>
    <property type="match status" value="2"/>
</dbReference>
<evidence type="ECO:0008006" key="8">
    <source>
        <dbReference type="Google" id="ProtNLM"/>
    </source>
</evidence>